<name>A0A8S2U549_9BILA</name>
<protein>
    <submittedName>
        <fullName evidence="1">Uncharacterized protein</fullName>
    </submittedName>
</protein>
<accession>A0A8S2U549</accession>
<evidence type="ECO:0000313" key="2">
    <source>
        <dbReference type="Proteomes" id="UP000676336"/>
    </source>
</evidence>
<sequence>MMSPYPTLKPAMHCCVHQQQYQPLYQSSPMIFSPIEDVPPIEAICGNNLMITINRMVDNKQISIKELNNDDLIFIENIGHGLFGSIYLAE</sequence>
<dbReference type="AlphaFoldDB" id="A0A8S2U549"/>
<reference evidence="1" key="1">
    <citation type="submission" date="2021-02" db="EMBL/GenBank/DDBJ databases">
        <authorList>
            <person name="Nowell W R."/>
        </authorList>
    </citation>
    <scope>NUCLEOTIDE SEQUENCE</scope>
</reference>
<comment type="caution">
    <text evidence="1">The sequence shown here is derived from an EMBL/GenBank/DDBJ whole genome shotgun (WGS) entry which is preliminary data.</text>
</comment>
<gene>
    <name evidence="1" type="ORF">SMN809_LOCUS27076</name>
</gene>
<dbReference type="EMBL" id="CAJOBI010040933">
    <property type="protein sequence ID" value="CAF4323948.1"/>
    <property type="molecule type" value="Genomic_DNA"/>
</dbReference>
<proteinExistence type="predicted"/>
<organism evidence="1 2">
    <name type="scientific">Rotaria magnacalcarata</name>
    <dbReference type="NCBI Taxonomy" id="392030"/>
    <lineage>
        <taxon>Eukaryota</taxon>
        <taxon>Metazoa</taxon>
        <taxon>Spiralia</taxon>
        <taxon>Gnathifera</taxon>
        <taxon>Rotifera</taxon>
        <taxon>Eurotatoria</taxon>
        <taxon>Bdelloidea</taxon>
        <taxon>Philodinida</taxon>
        <taxon>Philodinidae</taxon>
        <taxon>Rotaria</taxon>
    </lineage>
</organism>
<feature type="non-terminal residue" evidence="1">
    <location>
        <position position="90"/>
    </location>
</feature>
<dbReference type="Proteomes" id="UP000676336">
    <property type="component" value="Unassembled WGS sequence"/>
</dbReference>
<evidence type="ECO:0000313" key="1">
    <source>
        <dbReference type="EMBL" id="CAF4323948.1"/>
    </source>
</evidence>